<feature type="domain" description="Histidine kinase" evidence="17">
    <location>
        <begin position="475"/>
        <end position="692"/>
    </location>
</feature>
<dbReference type="Pfam" id="PF00989">
    <property type="entry name" value="PAS"/>
    <property type="match status" value="1"/>
</dbReference>
<name>A0A8J7F9R5_9GAMM</name>
<dbReference type="AlphaFoldDB" id="A0A8J7F9R5"/>
<keyword evidence="16" id="KW-0175">Coiled coil</keyword>
<keyword evidence="21" id="KW-1185">Reference proteome</keyword>
<dbReference type="Pfam" id="PF02518">
    <property type="entry name" value="HATPase_c"/>
    <property type="match status" value="1"/>
</dbReference>
<dbReference type="SMART" id="SM00091">
    <property type="entry name" value="PAS"/>
    <property type="match status" value="1"/>
</dbReference>
<dbReference type="InterPro" id="IPR003594">
    <property type="entry name" value="HATPase_dom"/>
</dbReference>
<dbReference type="InterPro" id="IPR036097">
    <property type="entry name" value="HisK_dim/P_sf"/>
</dbReference>
<keyword evidence="6" id="KW-0597">Phosphoprotein</keyword>
<evidence type="ECO:0000256" key="4">
    <source>
        <dbReference type="ARBA" id="ARBA00022475"/>
    </source>
</evidence>
<dbReference type="CDD" id="cd12914">
    <property type="entry name" value="PDC1_DGC_like"/>
    <property type="match status" value="1"/>
</dbReference>
<dbReference type="PROSITE" id="PS50109">
    <property type="entry name" value="HIS_KIN"/>
    <property type="match status" value="1"/>
</dbReference>
<dbReference type="NCBIfam" id="TIGR00229">
    <property type="entry name" value="sensory_box"/>
    <property type="match status" value="1"/>
</dbReference>
<dbReference type="InterPro" id="IPR033479">
    <property type="entry name" value="dCache_1"/>
</dbReference>
<dbReference type="PROSITE" id="PS50113">
    <property type="entry name" value="PAC"/>
    <property type="match status" value="1"/>
</dbReference>
<keyword evidence="8" id="KW-0812">Transmembrane</keyword>
<dbReference type="PANTHER" id="PTHR43065">
    <property type="entry name" value="SENSOR HISTIDINE KINASE"/>
    <property type="match status" value="1"/>
</dbReference>
<dbReference type="InterPro" id="IPR036890">
    <property type="entry name" value="HATPase_C_sf"/>
</dbReference>
<keyword evidence="7" id="KW-0808">Transferase</keyword>
<accession>A0A8J7F9R5</accession>
<evidence type="ECO:0000256" key="12">
    <source>
        <dbReference type="ARBA" id="ARBA00022989"/>
    </source>
</evidence>
<dbReference type="PIRSF" id="PIRSF036431">
    <property type="entry name" value="STHK_DctB"/>
    <property type="match status" value="1"/>
</dbReference>
<comment type="catalytic activity">
    <reaction evidence="1">
        <text>ATP + protein L-histidine = ADP + protein N-phospho-L-histidine.</text>
        <dbReference type="EC" id="2.7.13.3"/>
    </reaction>
</comment>
<dbReference type="GO" id="GO:0005886">
    <property type="term" value="C:plasma membrane"/>
    <property type="evidence" value="ECO:0007669"/>
    <property type="project" value="UniProtKB-SubCell"/>
</dbReference>
<dbReference type="PROSITE" id="PS50112">
    <property type="entry name" value="PAS"/>
    <property type="match status" value="1"/>
</dbReference>
<dbReference type="PRINTS" id="PR00344">
    <property type="entry name" value="BCTRLSENSOR"/>
</dbReference>
<dbReference type="CDD" id="cd00082">
    <property type="entry name" value="HisKA"/>
    <property type="match status" value="1"/>
</dbReference>
<evidence type="ECO:0000256" key="2">
    <source>
        <dbReference type="ARBA" id="ARBA00004429"/>
    </source>
</evidence>
<sequence length="713" mass="79231">MKSFRSLLFTLILCLSLLLTWWVQHQAYDWSMTRLKEQGEDRLLNTIIGLRTAIDSYKYLPFLISQNKDVQELLLYPVLDKGAEVSRFLEQMNLVSGATALLVLDLDGRALSYSRWREEQSFFLKSHANTPYFTQARNGEQGVYVDSTVDGKATSIYLSAPIYDANRFMGVAVVRIDLSQLQDKLNQLEEFLLFTDNGRVLLASEVDWRGQRLPELIRSSDQRLLSDGSELALKNLSSGERVLFQAVALPDLGWQVAVTSNIYPVLSTRNTAAFISLGGCLALGLLLLYIRERHLKNISRQETRDALESSERQQRDIINNAHVGMIALNTQGSIRFINPMASQQFGVGSERILGYAVQELIAGDDESFGPLQRTLSRLGSSGFAPLTAHEAVGKRSDGSQFPMLISVKQMVAQADMLYLVTVIDITKRKRLEAALQRANDQLEHKVLERTQALQEAQTELVQAEKMAALGRMSSAVVHELNQPLTAMRTYLAICRHLLNDDNSMLAENLTLIDDLTQRMALITQQLKTFAFKKPDALVPVKPVNALDQSLVLFRDRISQDGIQLVVESRDPTLEILGDNARLEQVFVNLIKNACDAMKGLDTDKALAIRIAADPQYPEAQVRISVSDSGGGIDPVNLKHLFDPFFTTKSIGDGLGLGLSIVSSIVQDLNGQISAENRVEGGACFTVILPRYVCAQSVESSNDDTLNPDHPENS</sequence>
<dbReference type="Gene3D" id="3.30.565.10">
    <property type="entry name" value="Histidine kinase-like ATPase, C-terminal domain"/>
    <property type="match status" value="1"/>
</dbReference>
<gene>
    <name evidence="20" type="ORF">IOQ59_09895</name>
</gene>
<dbReference type="PANTHER" id="PTHR43065:SF46">
    <property type="entry name" value="C4-DICARBOXYLATE TRANSPORT SENSOR PROTEIN DCTB"/>
    <property type="match status" value="1"/>
</dbReference>
<dbReference type="RefSeq" id="WP_193953122.1">
    <property type="nucleotide sequence ID" value="NZ_JADEYS010000008.1"/>
</dbReference>
<evidence type="ECO:0000256" key="15">
    <source>
        <dbReference type="ARBA" id="ARBA00073143"/>
    </source>
</evidence>
<dbReference type="EMBL" id="JADEYS010000008">
    <property type="protein sequence ID" value="MBE9397570.1"/>
    <property type="molecule type" value="Genomic_DNA"/>
</dbReference>
<keyword evidence="14" id="KW-0472">Membrane</keyword>
<feature type="domain" description="PAS" evidence="18">
    <location>
        <begin position="310"/>
        <end position="365"/>
    </location>
</feature>
<evidence type="ECO:0000313" key="20">
    <source>
        <dbReference type="EMBL" id="MBE9397570.1"/>
    </source>
</evidence>
<dbReference type="InterPro" id="IPR000014">
    <property type="entry name" value="PAS"/>
</dbReference>
<comment type="caution">
    <text evidence="20">The sequence shown here is derived from an EMBL/GenBank/DDBJ whole genome shotgun (WGS) entry which is preliminary data.</text>
</comment>
<dbReference type="GO" id="GO:0000155">
    <property type="term" value="F:phosphorelay sensor kinase activity"/>
    <property type="evidence" value="ECO:0007669"/>
    <property type="project" value="InterPro"/>
</dbReference>
<keyword evidence="10 20" id="KW-0418">Kinase</keyword>
<proteinExistence type="predicted"/>
<keyword evidence="9" id="KW-0547">Nucleotide-binding</keyword>
<evidence type="ECO:0000256" key="1">
    <source>
        <dbReference type="ARBA" id="ARBA00000085"/>
    </source>
</evidence>
<dbReference type="InterPro" id="IPR000700">
    <property type="entry name" value="PAS-assoc_C"/>
</dbReference>
<evidence type="ECO:0000256" key="13">
    <source>
        <dbReference type="ARBA" id="ARBA00023012"/>
    </source>
</evidence>
<dbReference type="CDD" id="cd00130">
    <property type="entry name" value="PAS"/>
    <property type="match status" value="1"/>
</dbReference>
<keyword evidence="4" id="KW-1003">Cell membrane</keyword>
<evidence type="ECO:0000256" key="16">
    <source>
        <dbReference type="SAM" id="Coils"/>
    </source>
</evidence>
<protein>
    <recommendedName>
        <fullName evidence="15">C4-dicarboxylate transport sensor protein DctB</fullName>
        <ecNumber evidence="3">2.7.13.3</ecNumber>
    </recommendedName>
</protein>
<dbReference type="InterPro" id="IPR017055">
    <property type="entry name" value="Sig_transdc_His_kinase_DctB"/>
</dbReference>
<evidence type="ECO:0000256" key="5">
    <source>
        <dbReference type="ARBA" id="ARBA00022519"/>
    </source>
</evidence>
<dbReference type="SUPFAM" id="SSF55785">
    <property type="entry name" value="PYP-like sensor domain (PAS domain)"/>
    <property type="match status" value="1"/>
</dbReference>
<dbReference type="Pfam" id="PF02743">
    <property type="entry name" value="dCache_1"/>
    <property type="match status" value="1"/>
</dbReference>
<dbReference type="InterPro" id="IPR003661">
    <property type="entry name" value="HisK_dim/P_dom"/>
</dbReference>
<dbReference type="GO" id="GO:0005524">
    <property type="term" value="F:ATP binding"/>
    <property type="evidence" value="ECO:0007669"/>
    <property type="project" value="UniProtKB-KW"/>
</dbReference>
<dbReference type="Proteomes" id="UP000640333">
    <property type="component" value="Unassembled WGS sequence"/>
</dbReference>
<keyword evidence="13" id="KW-0902">Two-component regulatory system</keyword>
<organism evidence="20 21">
    <name type="scientific">Pontibacterium sinense</name>
    <dbReference type="NCBI Taxonomy" id="2781979"/>
    <lineage>
        <taxon>Bacteria</taxon>
        <taxon>Pseudomonadati</taxon>
        <taxon>Pseudomonadota</taxon>
        <taxon>Gammaproteobacteria</taxon>
        <taxon>Oceanospirillales</taxon>
        <taxon>Oceanospirillaceae</taxon>
        <taxon>Pontibacterium</taxon>
    </lineage>
</organism>
<dbReference type="Gene3D" id="3.30.450.20">
    <property type="entry name" value="PAS domain"/>
    <property type="match status" value="2"/>
</dbReference>
<evidence type="ECO:0000256" key="8">
    <source>
        <dbReference type="ARBA" id="ARBA00022692"/>
    </source>
</evidence>
<evidence type="ECO:0000313" key="21">
    <source>
        <dbReference type="Proteomes" id="UP000640333"/>
    </source>
</evidence>
<dbReference type="InterPro" id="IPR005467">
    <property type="entry name" value="His_kinase_dom"/>
</dbReference>
<dbReference type="SMART" id="SM00387">
    <property type="entry name" value="HATPase_c"/>
    <property type="match status" value="1"/>
</dbReference>
<dbReference type="SUPFAM" id="SSF55874">
    <property type="entry name" value="ATPase domain of HSP90 chaperone/DNA topoisomerase II/histidine kinase"/>
    <property type="match status" value="1"/>
</dbReference>
<evidence type="ECO:0000256" key="9">
    <source>
        <dbReference type="ARBA" id="ARBA00022741"/>
    </source>
</evidence>
<reference evidence="20" key="1">
    <citation type="submission" date="2020-10" db="EMBL/GenBank/DDBJ databases">
        <title>Bacterium isolated from coastal waters sediment.</title>
        <authorList>
            <person name="Chen R.-J."/>
            <person name="Lu D.-C."/>
            <person name="Zhu K.-L."/>
            <person name="Du Z.-J."/>
        </authorList>
    </citation>
    <scope>NUCLEOTIDE SEQUENCE</scope>
    <source>
        <strain evidence="20">N1Y112</strain>
    </source>
</reference>
<dbReference type="GO" id="GO:0006355">
    <property type="term" value="P:regulation of DNA-templated transcription"/>
    <property type="evidence" value="ECO:0007669"/>
    <property type="project" value="InterPro"/>
</dbReference>
<keyword evidence="11" id="KW-0067">ATP-binding</keyword>
<evidence type="ECO:0000256" key="10">
    <source>
        <dbReference type="ARBA" id="ARBA00022777"/>
    </source>
</evidence>
<comment type="subcellular location">
    <subcellularLocation>
        <location evidence="2">Cell inner membrane</location>
        <topology evidence="2">Multi-pass membrane protein</topology>
    </subcellularLocation>
</comment>
<dbReference type="InterPro" id="IPR035965">
    <property type="entry name" value="PAS-like_dom_sf"/>
</dbReference>
<dbReference type="Gene3D" id="1.10.287.130">
    <property type="match status" value="1"/>
</dbReference>
<feature type="domain" description="PAC" evidence="19">
    <location>
        <begin position="387"/>
        <end position="437"/>
    </location>
</feature>
<dbReference type="SUPFAM" id="SSF103190">
    <property type="entry name" value="Sensory domain-like"/>
    <property type="match status" value="1"/>
</dbReference>
<dbReference type="Pfam" id="PF00512">
    <property type="entry name" value="HisKA"/>
    <property type="match status" value="1"/>
</dbReference>
<dbReference type="InterPro" id="IPR029151">
    <property type="entry name" value="Sensor-like_sf"/>
</dbReference>
<evidence type="ECO:0000259" key="19">
    <source>
        <dbReference type="PROSITE" id="PS50113"/>
    </source>
</evidence>
<evidence type="ECO:0000256" key="7">
    <source>
        <dbReference type="ARBA" id="ARBA00022679"/>
    </source>
</evidence>
<dbReference type="InterPro" id="IPR004358">
    <property type="entry name" value="Sig_transdc_His_kin-like_C"/>
</dbReference>
<dbReference type="FunFam" id="1.10.287.130:FF:000049">
    <property type="entry name" value="C4-dicarboxylate transport sensor protein DctB"/>
    <property type="match status" value="1"/>
</dbReference>
<dbReference type="SUPFAM" id="SSF47384">
    <property type="entry name" value="Homodimeric domain of signal transducing histidine kinase"/>
    <property type="match status" value="1"/>
</dbReference>
<evidence type="ECO:0000256" key="11">
    <source>
        <dbReference type="ARBA" id="ARBA00022840"/>
    </source>
</evidence>
<evidence type="ECO:0000256" key="3">
    <source>
        <dbReference type="ARBA" id="ARBA00012438"/>
    </source>
</evidence>
<keyword evidence="12" id="KW-1133">Transmembrane helix</keyword>
<feature type="coiled-coil region" evidence="16">
    <location>
        <begin position="428"/>
        <end position="459"/>
    </location>
</feature>
<dbReference type="EC" id="2.7.13.3" evidence="3"/>
<evidence type="ECO:0000256" key="6">
    <source>
        <dbReference type="ARBA" id="ARBA00022553"/>
    </source>
</evidence>
<evidence type="ECO:0000256" key="14">
    <source>
        <dbReference type="ARBA" id="ARBA00023136"/>
    </source>
</evidence>
<evidence type="ECO:0000259" key="18">
    <source>
        <dbReference type="PROSITE" id="PS50112"/>
    </source>
</evidence>
<dbReference type="InterPro" id="IPR013767">
    <property type="entry name" value="PAS_fold"/>
</dbReference>
<keyword evidence="5" id="KW-0997">Cell inner membrane</keyword>
<dbReference type="SMART" id="SM00388">
    <property type="entry name" value="HisKA"/>
    <property type="match status" value="1"/>
</dbReference>
<evidence type="ECO:0000259" key="17">
    <source>
        <dbReference type="PROSITE" id="PS50109"/>
    </source>
</evidence>